<reference evidence="3 5" key="1">
    <citation type="submission" date="2014-02" db="EMBL/GenBank/DDBJ databases">
        <title>Aquamicrobium defluvii Genome sequencing.</title>
        <authorList>
            <person name="Wang X."/>
        </authorList>
    </citation>
    <scope>NUCLEOTIDE SEQUENCE [LARGE SCALE GENOMIC DNA]</scope>
    <source>
        <strain evidence="3 5">W13Z1</strain>
    </source>
</reference>
<dbReference type="EMBL" id="SNZF01000006">
    <property type="protein sequence ID" value="TDR36176.1"/>
    <property type="molecule type" value="Genomic_DNA"/>
</dbReference>
<reference evidence="4 6" key="2">
    <citation type="submission" date="2019-03" db="EMBL/GenBank/DDBJ databases">
        <title>Genomic Encyclopedia of Type Strains, Phase IV (KMG-IV): sequencing the most valuable type-strain genomes for metagenomic binning, comparative biology and taxonomic classification.</title>
        <authorList>
            <person name="Goeker M."/>
        </authorList>
    </citation>
    <scope>NUCLEOTIDE SEQUENCE [LARGE SCALE GENOMIC DNA]</scope>
    <source>
        <strain evidence="4 6">DSM 11603</strain>
    </source>
</reference>
<organism evidence="3 5">
    <name type="scientific">Aquamicrobium defluvii</name>
    <dbReference type="NCBI Taxonomy" id="69279"/>
    <lineage>
        <taxon>Bacteria</taxon>
        <taxon>Pseudomonadati</taxon>
        <taxon>Pseudomonadota</taxon>
        <taxon>Alphaproteobacteria</taxon>
        <taxon>Hyphomicrobiales</taxon>
        <taxon>Phyllobacteriaceae</taxon>
        <taxon>Aquamicrobium</taxon>
    </lineage>
</organism>
<dbReference type="eggNOG" id="COG1196">
    <property type="taxonomic scope" value="Bacteria"/>
</dbReference>
<keyword evidence="2" id="KW-0812">Transmembrane</keyword>
<evidence type="ECO:0000313" key="4">
    <source>
        <dbReference type="EMBL" id="TDR36176.1"/>
    </source>
</evidence>
<feature type="transmembrane region" description="Helical" evidence="2">
    <location>
        <begin position="56"/>
        <end position="80"/>
    </location>
</feature>
<evidence type="ECO:0000313" key="5">
    <source>
        <dbReference type="Proteomes" id="UP000019849"/>
    </source>
</evidence>
<keyword evidence="1" id="KW-0175">Coiled coil</keyword>
<evidence type="ECO:0000256" key="1">
    <source>
        <dbReference type="SAM" id="Coils"/>
    </source>
</evidence>
<protein>
    <submittedName>
        <fullName evidence="3">CAP-Gly protein</fullName>
    </submittedName>
</protein>
<comment type="caution">
    <text evidence="3">The sequence shown here is derived from an EMBL/GenBank/DDBJ whole genome shotgun (WGS) entry which is preliminary data.</text>
</comment>
<evidence type="ECO:0000313" key="3">
    <source>
        <dbReference type="EMBL" id="EXL09339.1"/>
    </source>
</evidence>
<dbReference type="Proteomes" id="UP000019849">
    <property type="component" value="Unassembled WGS sequence"/>
</dbReference>
<feature type="transmembrane region" description="Helical" evidence="2">
    <location>
        <begin position="92"/>
        <end position="114"/>
    </location>
</feature>
<name>A0A011TCI6_9HYPH</name>
<dbReference type="HOGENOM" id="CLU_063844_0_0_5"/>
<proteinExistence type="predicted"/>
<keyword evidence="2" id="KW-0472">Membrane</keyword>
<keyword evidence="6" id="KW-1185">Reference proteome</keyword>
<keyword evidence="2" id="KW-1133">Transmembrane helix</keyword>
<dbReference type="OrthoDB" id="7032238at2"/>
<feature type="transmembrane region" description="Helical" evidence="2">
    <location>
        <begin position="16"/>
        <end position="36"/>
    </location>
</feature>
<feature type="transmembrane region" description="Helical" evidence="2">
    <location>
        <begin position="307"/>
        <end position="328"/>
    </location>
</feature>
<dbReference type="AlphaFoldDB" id="A0A011TCI6"/>
<dbReference type="RefSeq" id="WP_051520445.1">
    <property type="nucleotide sequence ID" value="NZ_KK073881.1"/>
</dbReference>
<sequence length="339" mass="34668">MIEVTTTHEHARAASWGAIIAGAVTVLAVSVLLSMLTTSLGLGMVDAQSGNPLEGVGTAVGFSSAVAVLISLAAGGFVAGRLAGRAGFTHGFLTWAVSMLVAIVLSVMAVTGAARTTASAVGSVASAAGGVAGAAGNVAGGAAASLAGAIDDKLIGDFDLDRTRRDLRSQLRNTQIDALQPENLEPVLEGARDDVTAAARELAFNPGEFGRIAEDLGKKLKERVDSVAGDINRDDVINALVNNGMTREEAEQAADKAVGTYTEARDAITARIDRAEQTLASARQRLDEMEAEARRQADAAASAASSAALWGFLASLIGAGVAAFAGLFGMRSRDRYHFG</sequence>
<dbReference type="Proteomes" id="UP000294958">
    <property type="component" value="Unassembled WGS sequence"/>
</dbReference>
<evidence type="ECO:0000313" key="6">
    <source>
        <dbReference type="Proteomes" id="UP000294958"/>
    </source>
</evidence>
<feature type="coiled-coil region" evidence="1">
    <location>
        <begin position="265"/>
        <end position="299"/>
    </location>
</feature>
<dbReference type="PATRIC" id="fig|69279.3.peg.1333"/>
<evidence type="ECO:0000256" key="2">
    <source>
        <dbReference type="SAM" id="Phobius"/>
    </source>
</evidence>
<gene>
    <name evidence="3" type="ORF">BG36_22075</name>
    <name evidence="4" type="ORF">DES43_10675</name>
</gene>
<accession>A0A011TCI6</accession>
<dbReference type="STRING" id="69279.BG36_22075"/>
<dbReference type="EMBL" id="JENY01000007">
    <property type="protein sequence ID" value="EXL09339.1"/>
    <property type="molecule type" value="Genomic_DNA"/>
</dbReference>